<keyword evidence="2" id="KW-1185">Reference proteome</keyword>
<dbReference type="RefSeq" id="WP_398277723.1">
    <property type="nucleotide sequence ID" value="NZ_JBITLV010000002.1"/>
</dbReference>
<dbReference type="Proteomes" id="UP001612915">
    <property type="component" value="Unassembled WGS sequence"/>
</dbReference>
<sequence length="100" mass="11221">MAKGMHRPHKRILLPNDMWVLLYDDGHIKLGGYDRKMHVVEVLNRDGGTHIFAKLDDSAETIRTPQARQADFVTVPRSVVESLLLGYKAGPDPVVEDGED</sequence>
<reference evidence="1 2" key="1">
    <citation type="submission" date="2024-10" db="EMBL/GenBank/DDBJ databases">
        <title>The Natural Products Discovery Center: Release of the First 8490 Sequenced Strains for Exploring Actinobacteria Biosynthetic Diversity.</title>
        <authorList>
            <person name="Kalkreuter E."/>
            <person name="Kautsar S.A."/>
            <person name="Yang D."/>
            <person name="Bader C.D."/>
            <person name="Teijaro C.N."/>
            <person name="Fluegel L."/>
            <person name="Davis C.M."/>
            <person name="Simpson J.R."/>
            <person name="Lauterbach L."/>
            <person name="Steele A.D."/>
            <person name="Gui C."/>
            <person name="Meng S."/>
            <person name="Li G."/>
            <person name="Viehrig K."/>
            <person name="Ye F."/>
            <person name="Su P."/>
            <person name="Kiefer A.F."/>
            <person name="Nichols A."/>
            <person name="Cepeda A.J."/>
            <person name="Yan W."/>
            <person name="Fan B."/>
            <person name="Jiang Y."/>
            <person name="Adhikari A."/>
            <person name="Zheng C.-J."/>
            <person name="Schuster L."/>
            <person name="Cowan T.M."/>
            <person name="Smanski M.J."/>
            <person name="Chevrette M.G."/>
            <person name="De Carvalho L.P.S."/>
            <person name="Shen B."/>
        </authorList>
    </citation>
    <scope>NUCLEOTIDE SEQUENCE [LARGE SCALE GENOMIC DNA]</scope>
    <source>
        <strain evidence="1 2">NPDC049639</strain>
    </source>
</reference>
<dbReference type="EMBL" id="JBITLV010000002">
    <property type="protein sequence ID" value="MFI7586975.1"/>
    <property type="molecule type" value="Genomic_DNA"/>
</dbReference>
<evidence type="ECO:0000313" key="1">
    <source>
        <dbReference type="EMBL" id="MFI7586975.1"/>
    </source>
</evidence>
<evidence type="ECO:0000313" key="2">
    <source>
        <dbReference type="Proteomes" id="UP001612915"/>
    </source>
</evidence>
<proteinExistence type="predicted"/>
<protein>
    <submittedName>
        <fullName evidence="1">Uncharacterized protein</fullName>
    </submittedName>
</protein>
<gene>
    <name evidence="1" type="ORF">ACIB24_07855</name>
</gene>
<organism evidence="1 2">
    <name type="scientific">Spongisporangium articulatum</name>
    <dbReference type="NCBI Taxonomy" id="3362603"/>
    <lineage>
        <taxon>Bacteria</taxon>
        <taxon>Bacillati</taxon>
        <taxon>Actinomycetota</taxon>
        <taxon>Actinomycetes</taxon>
        <taxon>Kineosporiales</taxon>
        <taxon>Kineosporiaceae</taxon>
        <taxon>Spongisporangium</taxon>
    </lineage>
</organism>
<name>A0ABW8AKR7_9ACTN</name>
<comment type="caution">
    <text evidence="1">The sequence shown here is derived from an EMBL/GenBank/DDBJ whole genome shotgun (WGS) entry which is preliminary data.</text>
</comment>
<accession>A0ABW8AKR7</accession>